<dbReference type="GO" id="GO:0009307">
    <property type="term" value="P:DNA restriction-modification system"/>
    <property type="evidence" value="ECO:0007669"/>
    <property type="project" value="UniProtKB-KW"/>
</dbReference>
<dbReference type="Pfam" id="PF01420">
    <property type="entry name" value="Methylase_S"/>
    <property type="match status" value="2"/>
</dbReference>
<keyword evidence="2" id="KW-0680">Restriction system</keyword>
<dbReference type="PANTHER" id="PTHR30408:SF12">
    <property type="entry name" value="TYPE I RESTRICTION ENZYME MJAVIII SPECIFICITY SUBUNIT"/>
    <property type="match status" value="1"/>
</dbReference>
<evidence type="ECO:0000256" key="1">
    <source>
        <dbReference type="ARBA" id="ARBA00010923"/>
    </source>
</evidence>
<comment type="similarity">
    <text evidence="1">Belongs to the type-I restriction system S methylase family.</text>
</comment>
<dbReference type="eggNOG" id="COG0732">
    <property type="taxonomic scope" value="Bacteria"/>
</dbReference>
<dbReference type="Gene3D" id="1.10.287.1120">
    <property type="entry name" value="Bipartite methylase S protein"/>
    <property type="match status" value="1"/>
</dbReference>
<dbReference type="InterPro" id="IPR052021">
    <property type="entry name" value="Type-I_RS_S_subunit"/>
</dbReference>
<gene>
    <name evidence="6" type="ordered locus">Celal_3306</name>
</gene>
<dbReference type="CDD" id="cd17254">
    <property type="entry name" value="RMtype1_S_FclI-TRD1-CR1_like"/>
    <property type="match status" value="1"/>
</dbReference>
<dbReference type="EMBL" id="CP002453">
    <property type="protein sequence ID" value="ADV50572.1"/>
    <property type="molecule type" value="Genomic_DNA"/>
</dbReference>
<reference evidence="6 7" key="1">
    <citation type="journal article" date="2010" name="Stand. Genomic Sci.">
        <title>Complete genome sequence of Cellulophaga algicola type strain (IC166).</title>
        <authorList>
            <person name="Abt B."/>
            <person name="Lu M."/>
            <person name="Misra M."/>
            <person name="Han C."/>
            <person name="Nolan M."/>
            <person name="Lucas S."/>
            <person name="Hammon N."/>
            <person name="Deshpande S."/>
            <person name="Cheng J.F."/>
            <person name="Tapia R."/>
            <person name="Goodwin L."/>
            <person name="Pitluck S."/>
            <person name="Liolios K."/>
            <person name="Pagani I."/>
            <person name="Ivanova N."/>
            <person name="Mavromatis K."/>
            <person name="Ovchinikova G."/>
            <person name="Pati A."/>
            <person name="Chen A."/>
            <person name="Palaniappan K."/>
            <person name="Land M."/>
            <person name="Hauser L."/>
            <person name="Chang Y.J."/>
            <person name="Jeffries C.D."/>
            <person name="Detter J.C."/>
            <person name="Brambilla E."/>
            <person name="Rohde M."/>
            <person name="Tindall B.J."/>
            <person name="Goker M."/>
            <person name="Woyke T."/>
            <person name="Bristow J."/>
            <person name="Eisen J.A."/>
            <person name="Markowitz V."/>
            <person name="Hugenholtz P."/>
            <person name="Kyrpides N.C."/>
            <person name="Klenk H.P."/>
            <person name="Lapidus A."/>
        </authorList>
    </citation>
    <scope>NUCLEOTIDE SEQUENCE [LARGE SCALE GENOMIC DNA]</scope>
    <source>
        <strain evidence="7">DSM 14237 / IC166 / ACAM 630</strain>
    </source>
</reference>
<feature type="domain" description="Type I restriction modification DNA specificity" evidence="5">
    <location>
        <begin position="199"/>
        <end position="367"/>
    </location>
</feature>
<dbReference type="AlphaFoldDB" id="E6X613"/>
<dbReference type="PANTHER" id="PTHR30408">
    <property type="entry name" value="TYPE-1 RESTRICTION ENZYME ECOKI SPECIFICITY PROTEIN"/>
    <property type="match status" value="1"/>
</dbReference>
<dbReference type="InterPro" id="IPR044946">
    <property type="entry name" value="Restrct_endonuc_typeI_TRD_sf"/>
</dbReference>
<dbReference type="OrthoDB" id="667970at2"/>
<dbReference type="STRING" id="688270.Celal_3306"/>
<dbReference type="CDD" id="cd17286">
    <property type="entry name" value="RMtype1_S_Lla161ORF747P_TRD1-CR1_like"/>
    <property type="match status" value="1"/>
</dbReference>
<dbReference type="KEGG" id="cao:Celal_3306"/>
<keyword evidence="3" id="KW-0238">DNA-binding</keyword>
<accession>E6X613</accession>
<keyword evidence="7" id="KW-1185">Reference proteome</keyword>
<name>E6X613_CELAD</name>
<dbReference type="GO" id="GO:0003677">
    <property type="term" value="F:DNA binding"/>
    <property type="evidence" value="ECO:0007669"/>
    <property type="project" value="UniProtKB-KW"/>
</dbReference>
<keyword evidence="4" id="KW-0175">Coiled coil</keyword>
<protein>
    <submittedName>
        <fullName evidence="6">Restriction modification system DNA specificity domain protein</fullName>
    </submittedName>
</protein>
<evidence type="ECO:0000256" key="3">
    <source>
        <dbReference type="ARBA" id="ARBA00023125"/>
    </source>
</evidence>
<sequence>MELIAGYKNTEIGIIPDEWEVKKQKEIVRYINGRAYSLHEWEKKGIPVVRLQNLTKKGGNFYYSNLNLPDYQYMNKGDLIFMWSASFGPYIWWGNKAIFHYHIWKLECKKGKAVKDFYYFKLLEITEELKKGTSGSTMLHLTKGFMENYLISVPPLPEQTAIANVLSDTDNLLQTLEKKIAKKRLIKQGAMQELLKPKEGWVVKSLGKVADIATGTTPPTRDLENYGNQFCFVSPADLGKEKYITKTVKNLSKKGFSVSRIFPKNSIMVTCIGSTIGKIGIASKVLTSNQQINAIFPNENFDSEFVYYHLSLNAKKIRLMASEQAVPMINKSEFSEVKINIPLLKSEQTKIATILSDMDTEIESLEKQLSKYKQVKQGLMQNLLTGKIRLV</sequence>
<dbReference type="SUPFAM" id="SSF116734">
    <property type="entry name" value="DNA methylase specificity domain"/>
    <property type="match status" value="2"/>
</dbReference>
<dbReference type="RefSeq" id="WP_013552030.1">
    <property type="nucleotide sequence ID" value="NC_014934.1"/>
</dbReference>
<dbReference type="REBASE" id="31750">
    <property type="entry name" value="S.Cal14237IV"/>
</dbReference>
<dbReference type="InterPro" id="IPR000055">
    <property type="entry name" value="Restrct_endonuc_typeI_TRD"/>
</dbReference>
<dbReference type="Proteomes" id="UP000008634">
    <property type="component" value="Chromosome"/>
</dbReference>
<evidence type="ECO:0000313" key="7">
    <source>
        <dbReference type="Proteomes" id="UP000008634"/>
    </source>
</evidence>
<evidence type="ECO:0000256" key="2">
    <source>
        <dbReference type="ARBA" id="ARBA00022747"/>
    </source>
</evidence>
<feature type="coiled-coil region" evidence="4">
    <location>
        <begin position="355"/>
        <end position="382"/>
    </location>
</feature>
<evidence type="ECO:0000259" key="5">
    <source>
        <dbReference type="Pfam" id="PF01420"/>
    </source>
</evidence>
<feature type="domain" description="Type I restriction modification DNA specificity" evidence="5">
    <location>
        <begin position="16"/>
        <end position="181"/>
    </location>
</feature>
<evidence type="ECO:0000256" key="4">
    <source>
        <dbReference type="SAM" id="Coils"/>
    </source>
</evidence>
<dbReference type="Gene3D" id="3.90.220.20">
    <property type="entry name" value="DNA methylase specificity domains"/>
    <property type="match status" value="2"/>
</dbReference>
<proteinExistence type="inferred from homology"/>
<evidence type="ECO:0000313" key="6">
    <source>
        <dbReference type="EMBL" id="ADV50572.1"/>
    </source>
</evidence>
<dbReference type="HOGENOM" id="CLU_764669_0_0_10"/>
<organism evidence="6 7">
    <name type="scientific">Cellulophaga algicola (strain DSM 14237 / IC166 / ACAM 630)</name>
    <dbReference type="NCBI Taxonomy" id="688270"/>
    <lineage>
        <taxon>Bacteria</taxon>
        <taxon>Pseudomonadati</taxon>
        <taxon>Bacteroidota</taxon>
        <taxon>Flavobacteriia</taxon>
        <taxon>Flavobacteriales</taxon>
        <taxon>Flavobacteriaceae</taxon>
        <taxon>Cellulophaga</taxon>
    </lineage>
</organism>